<dbReference type="STRING" id="1423801.FD50_GL000988"/>
<keyword evidence="7" id="KW-0407">Ion channel</keyword>
<dbReference type="Pfam" id="PF07885">
    <property type="entry name" value="Ion_trans_2"/>
    <property type="match status" value="1"/>
</dbReference>
<reference evidence="11 12" key="1">
    <citation type="journal article" date="2015" name="Genome Announc.">
        <title>Expanding the biotechnology potential of lactobacilli through comparative genomics of 213 strains and associated genera.</title>
        <authorList>
            <person name="Sun Z."/>
            <person name="Harris H.M."/>
            <person name="McCann A."/>
            <person name="Guo C."/>
            <person name="Argimon S."/>
            <person name="Zhang W."/>
            <person name="Yang X."/>
            <person name="Jeffery I.B."/>
            <person name="Cooney J.C."/>
            <person name="Kagawa T.F."/>
            <person name="Liu W."/>
            <person name="Song Y."/>
            <person name="Salvetti E."/>
            <person name="Wrobel A."/>
            <person name="Rasinkangas P."/>
            <person name="Parkhill J."/>
            <person name="Rea M.C."/>
            <person name="O'Sullivan O."/>
            <person name="Ritari J."/>
            <person name="Douillard F.P."/>
            <person name="Paul Ross R."/>
            <person name="Yang R."/>
            <person name="Briner A.E."/>
            <person name="Felis G.E."/>
            <person name="de Vos W.M."/>
            <person name="Barrangou R."/>
            <person name="Klaenhammer T.R."/>
            <person name="Caufield P.W."/>
            <person name="Cui Y."/>
            <person name="Zhang H."/>
            <person name="O'Toole P.W."/>
        </authorList>
    </citation>
    <scope>NUCLEOTIDE SEQUENCE [LARGE SCALE GENOMIC DNA]</scope>
    <source>
        <strain evidence="11 12">DSM 16230</strain>
    </source>
</reference>
<dbReference type="SUPFAM" id="SSF81324">
    <property type="entry name" value="Voltage-gated potassium channels"/>
    <property type="match status" value="1"/>
</dbReference>
<evidence type="ECO:0000256" key="6">
    <source>
        <dbReference type="ARBA" id="ARBA00023136"/>
    </source>
</evidence>
<dbReference type="Gene3D" id="1.10.287.70">
    <property type="match status" value="1"/>
</dbReference>
<dbReference type="PATRIC" id="fig|1423801.4.peg.1003"/>
<dbReference type="Proteomes" id="UP000051166">
    <property type="component" value="Unassembled WGS sequence"/>
</dbReference>
<feature type="transmembrane region" description="Helical" evidence="9">
    <location>
        <begin position="6"/>
        <end position="25"/>
    </location>
</feature>
<dbReference type="EMBL" id="AZFQ01000044">
    <property type="protein sequence ID" value="KRL98029.1"/>
    <property type="molecule type" value="Genomic_DNA"/>
</dbReference>
<dbReference type="PANTHER" id="PTHR11537:SF254">
    <property type="entry name" value="POTASSIUM VOLTAGE-GATED CHANNEL PROTEIN SHAB"/>
    <property type="match status" value="1"/>
</dbReference>
<feature type="coiled-coil region" evidence="8">
    <location>
        <begin position="212"/>
        <end position="239"/>
    </location>
</feature>
<evidence type="ECO:0000256" key="2">
    <source>
        <dbReference type="ARBA" id="ARBA00022448"/>
    </source>
</evidence>
<keyword evidence="3 9" id="KW-0812">Transmembrane</keyword>
<dbReference type="GeneID" id="98308347"/>
<dbReference type="PRINTS" id="PR00169">
    <property type="entry name" value="KCHANNEL"/>
</dbReference>
<dbReference type="Gene3D" id="1.20.120.350">
    <property type="entry name" value="Voltage-gated potassium channels. Chain C"/>
    <property type="match status" value="1"/>
</dbReference>
<organism evidence="11 12">
    <name type="scientific">Liquorilactobacillus satsumensis DSM 16230 = JCM 12392</name>
    <dbReference type="NCBI Taxonomy" id="1423801"/>
    <lineage>
        <taxon>Bacteria</taxon>
        <taxon>Bacillati</taxon>
        <taxon>Bacillota</taxon>
        <taxon>Bacilli</taxon>
        <taxon>Lactobacillales</taxon>
        <taxon>Lactobacillaceae</taxon>
        <taxon>Liquorilactobacillus</taxon>
    </lineage>
</organism>
<feature type="transmembrane region" description="Helical" evidence="9">
    <location>
        <begin position="68"/>
        <end position="87"/>
    </location>
</feature>
<dbReference type="OrthoDB" id="9785285at2"/>
<feature type="domain" description="Potassium channel" evidence="10">
    <location>
        <begin position="133"/>
        <end position="206"/>
    </location>
</feature>
<evidence type="ECO:0000259" key="10">
    <source>
        <dbReference type="Pfam" id="PF07885"/>
    </source>
</evidence>
<evidence type="ECO:0000256" key="9">
    <source>
        <dbReference type="SAM" id="Phobius"/>
    </source>
</evidence>
<name>A0A0R1UXN1_9LACO</name>
<dbReference type="InterPro" id="IPR027359">
    <property type="entry name" value="Volt_channel_dom_sf"/>
</dbReference>
<evidence type="ECO:0000256" key="4">
    <source>
        <dbReference type="ARBA" id="ARBA00022989"/>
    </source>
</evidence>
<comment type="subcellular location">
    <subcellularLocation>
        <location evidence="1">Membrane</location>
        <topology evidence="1">Multi-pass membrane protein</topology>
    </subcellularLocation>
</comment>
<dbReference type="GO" id="GO:0008076">
    <property type="term" value="C:voltage-gated potassium channel complex"/>
    <property type="evidence" value="ECO:0007669"/>
    <property type="project" value="InterPro"/>
</dbReference>
<feature type="transmembrane region" description="Helical" evidence="9">
    <location>
        <begin position="126"/>
        <end position="148"/>
    </location>
</feature>
<dbReference type="GO" id="GO:0001508">
    <property type="term" value="P:action potential"/>
    <property type="evidence" value="ECO:0007669"/>
    <property type="project" value="TreeGrafter"/>
</dbReference>
<evidence type="ECO:0000313" key="12">
    <source>
        <dbReference type="Proteomes" id="UP000051166"/>
    </source>
</evidence>
<protein>
    <recommendedName>
        <fullName evidence="10">Potassium channel domain-containing protein</fullName>
    </recommendedName>
</protein>
<evidence type="ECO:0000313" key="11">
    <source>
        <dbReference type="EMBL" id="KRL98029.1"/>
    </source>
</evidence>
<dbReference type="GO" id="GO:0005249">
    <property type="term" value="F:voltage-gated potassium channel activity"/>
    <property type="evidence" value="ECO:0007669"/>
    <property type="project" value="InterPro"/>
</dbReference>
<evidence type="ECO:0000256" key="8">
    <source>
        <dbReference type="SAM" id="Coils"/>
    </source>
</evidence>
<evidence type="ECO:0000256" key="3">
    <source>
        <dbReference type="ARBA" id="ARBA00022692"/>
    </source>
</evidence>
<dbReference type="PANTHER" id="PTHR11537">
    <property type="entry name" value="VOLTAGE-GATED POTASSIUM CHANNEL"/>
    <property type="match status" value="1"/>
</dbReference>
<gene>
    <name evidence="11" type="ORF">FD50_GL000988</name>
</gene>
<keyword evidence="6 9" id="KW-0472">Membrane</keyword>
<evidence type="ECO:0000256" key="1">
    <source>
        <dbReference type="ARBA" id="ARBA00004141"/>
    </source>
</evidence>
<keyword evidence="8" id="KW-0175">Coiled coil</keyword>
<dbReference type="InterPro" id="IPR028325">
    <property type="entry name" value="VG_K_chnl"/>
</dbReference>
<evidence type="ECO:0000256" key="5">
    <source>
        <dbReference type="ARBA" id="ARBA00023065"/>
    </source>
</evidence>
<evidence type="ECO:0000256" key="7">
    <source>
        <dbReference type="ARBA" id="ARBA00023303"/>
    </source>
</evidence>
<keyword evidence="4 9" id="KW-1133">Transmembrane helix</keyword>
<comment type="caution">
    <text evidence="11">The sequence shown here is derived from an EMBL/GenBank/DDBJ whole genome shotgun (WGS) entry which is preliminary data.</text>
</comment>
<proteinExistence type="predicted"/>
<accession>A0A0R1UXN1</accession>
<dbReference type="InterPro" id="IPR013099">
    <property type="entry name" value="K_chnl_dom"/>
</dbReference>
<keyword evidence="2" id="KW-0813">Transport</keyword>
<dbReference type="AlphaFoldDB" id="A0A0R1UXN1"/>
<keyword evidence="12" id="KW-1185">Reference proteome</keyword>
<sequence>MKKLYTFGIAFLALISIALVIMDYANAISIDSSPYCYIDNTILGLFTIDYLIRLIIAKNRVSFFKDNFFDLLAIIPIGSFFSFFRIARLARIVRITRVAKIFRVVRLIGLTGKLQKNAKNFLKTNGLIYLIIVSLFILIIAAVLYSLAESVPLGESLWWAIATATTVGYGDISPHTPVGKLAAILLMFVGIGFISMLTSSLTTFFTHEEDSNQKILKKLDELVEDNNELKKELREIKQHK</sequence>
<keyword evidence="5" id="KW-0406">Ion transport</keyword>
<dbReference type="RefSeq" id="WP_056960961.1">
    <property type="nucleotide sequence ID" value="NZ_AZFQ01000044.1"/>
</dbReference>
<feature type="transmembrane region" description="Helical" evidence="9">
    <location>
        <begin position="181"/>
        <end position="205"/>
    </location>
</feature>